<dbReference type="EMBL" id="CAJVQA010019564">
    <property type="protein sequence ID" value="CAG8759712.1"/>
    <property type="molecule type" value="Genomic_DNA"/>
</dbReference>
<dbReference type="InterPro" id="IPR013783">
    <property type="entry name" value="Ig-like_fold"/>
</dbReference>
<organism evidence="2 3">
    <name type="scientific">Cetraspora pellucida</name>
    <dbReference type="NCBI Taxonomy" id="1433469"/>
    <lineage>
        <taxon>Eukaryota</taxon>
        <taxon>Fungi</taxon>
        <taxon>Fungi incertae sedis</taxon>
        <taxon>Mucoromycota</taxon>
        <taxon>Glomeromycotina</taxon>
        <taxon>Glomeromycetes</taxon>
        <taxon>Diversisporales</taxon>
        <taxon>Gigasporaceae</taxon>
        <taxon>Cetraspora</taxon>
    </lineage>
</organism>
<dbReference type="PROSITE" id="PS51166">
    <property type="entry name" value="CBM20"/>
    <property type="match status" value="1"/>
</dbReference>
<dbReference type="Gene3D" id="2.60.40.10">
    <property type="entry name" value="Immunoglobulins"/>
    <property type="match status" value="1"/>
</dbReference>
<dbReference type="Proteomes" id="UP000789759">
    <property type="component" value="Unassembled WGS sequence"/>
</dbReference>
<accession>A0A9N9J2R9</accession>
<name>A0A9N9J2R9_9GLOM</name>
<feature type="non-terminal residue" evidence="2">
    <location>
        <position position="1"/>
    </location>
</feature>
<evidence type="ECO:0000313" key="2">
    <source>
        <dbReference type="EMBL" id="CAG8759712.1"/>
    </source>
</evidence>
<dbReference type="SUPFAM" id="SSF49452">
    <property type="entry name" value="Starch-binding domain-like"/>
    <property type="match status" value="1"/>
</dbReference>
<protein>
    <submittedName>
        <fullName evidence="2">20936_t:CDS:1</fullName>
    </submittedName>
</protein>
<feature type="domain" description="CBM20" evidence="1">
    <location>
        <begin position="508"/>
        <end position="626"/>
    </location>
</feature>
<dbReference type="OrthoDB" id="2400221at2759"/>
<dbReference type="InterPro" id="IPR013784">
    <property type="entry name" value="Carb-bd-like_fold"/>
</dbReference>
<dbReference type="InterPro" id="IPR002044">
    <property type="entry name" value="CBM20"/>
</dbReference>
<comment type="caution">
    <text evidence="2">The sequence shown here is derived from an EMBL/GenBank/DDBJ whole genome shotgun (WGS) entry which is preliminary data.</text>
</comment>
<dbReference type="GO" id="GO:2001070">
    <property type="term" value="F:starch binding"/>
    <property type="evidence" value="ECO:0007669"/>
    <property type="project" value="InterPro"/>
</dbReference>
<evidence type="ECO:0000259" key="1">
    <source>
        <dbReference type="PROSITE" id="PS51166"/>
    </source>
</evidence>
<proteinExistence type="predicted"/>
<gene>
    <name evidence="2" type="ORF">CPELLU_LOCUS15224</name>
</gene>
<keyword evidence="3" id="KW-1185">Reference proteome</keyword>
<sequence>MTQAQGFITSEWTNGLTLNSRGIHVAKLPACNFKTQPAIILMENDKLQLKLRFSAERKTTFLLKNHIDPNAANLEQMTLISNIDNIFDFSKNPLNDELPVNDVYIEIQYPRIVLEFNVEAANPLERLIGDVKKAVEHHNPYQELIEIFKIYGFFLPKKVVLGHKLYRVFHLNENNSDKHKRNQKEYMVFDDFLLKHKEILNRWESCVESHNFDTNYLLSTNGKIVMRSDFNNFISSWSTKDIDINSLYVVDWNELFPLYEIFDDSLRQEIKYILGIDDKSKLFRIKEKILTAGVISINDSVCCYHVNFPYYLEPNDYKVFGKLEEKIGKSIKSVEQIIVKFKNMSTCGFSVEIENLSDIGSTRNISILGLGHVSFKPEGSNWSGQLKVKENLPKDSILVTSFECFQQPNRKRNFITNIQSYNKKNNEINITVTDIKYSDNDNFENQLDYLLQWCIILPIHQKIDSTNDNSILTVTTAHLKSLGQNIYASNQFDIGAAALIFGKDEDKYAYGESVLVTFHVHLPPNIERHGEPVIVGNCEELGGWKMITIKLTQPHRREYSTYWRSHPIDIRIGRDDIKYKYGIFNQSRRSIDYEGEGEIQNRTLDTRTNDQYDIWQNNKSHGIYNLREFAFVKCIYDAVNNENLKDKDKEEKRLFLCVLLGYHIKYRRNPYSFISQMPTHFRSDCLLEALQSVQYNTFTSNIKPIMIPVVVALVRHNATVRKSFEWLKIFRVAQVLDPNYSFVDGFMNVCYDSEHISHLLKEWPKIVIPHLDQLDDRVYNKIGKWLISFCSNMETLNIIWCDCIYHTSSIDREIANEINGCVYKIIAHDNASALYANFNKVLPEFLDMVANLFRERIINLLKSQQDDWDKNSLSALGKLLKDKQLYFEREDFLSAINCISQSTVFNLLNMFPELLEYWIYSNFHNTRSSEVTNICQQWFTRTISMLNYNYSMPLNEGRRFICVIYEHITRLQSLLSDKSNIYKTLIRVADEKIKKCSHNHILFATVQVATLNKSITTQFYNLIIENVLVARDIRSINNNLMEMICLICGQNNQINLENLDVPNSISENLLCHIMTCLESHTSQINSTEQQLDLIKHANFWRVIFDARGNVAILHKHSYATKIRTTISNLAGSIVDKTIDIKTLQAILSKHDDRQLSECLNVLHSPNAKKTFQSVIISENNILAVRNECKTYESRLRCLKAFYRTFCPSDKVVDSDVYTIDLEGKLKILSKVQLKEALSSRYWERHEDLIQKVAEACKFANFKTFTNMFETHLSQITGEIQFDCDTNALIPAVREEYIKIFKQYKDKKWKGIKYSEAFPLWKNVDDIKKELELINEVVYLGRNNHELEISIRNLTAIPKWEERIQKLSAVVEIFHVPVKTEDWLGRSLKILREDVLVLGKVVEFVKYCKDHNQTDNENYWSLIKELSSASDLLEFLQDIAENDIKNLFNGANDYSDERLIQADTVSSLIQVKQLVVQLMNKSNKIDEFLKVLLKNSQENPSLPNKITICAGSNMALQNMLRNISNRGEVTKEKIQNAVLRGTYTFEKDDKSDKFNVTLVYQANKSGEMKHIMSDLLDLRGRALLIAKPANISTDIEEENSRNIMTEFVLQVDTAQEVLNVGYKLIQMGHFDYRRFKKEIRGTEKRFGTTDMRDLLTKLKEDLQNWKQVVDEAQEEHYYLTFFPARHILAFYDYFTSDVQDDVNTETCRTLIKFVNSKAELPSRKDHSVISRKNTDYSHTLNEIGKKLQAIFENLLKTSRELKVRGDRIISDVVDKGKLCVAQCNDQLRVPNIIMSLYTNHGSYPEPWQILIYTKSTTIEELNILIKRCFFAAKNGYKR</sequence>
<evidence type="ECO:0000313" key="3">
    <source>
        <dbReference type="Proteomes" id="UP000789759"/>
    </source>
</evidence>
<reference evidence="2" key="1">
    <citation type="submission" date="2021-06" db="EMBL/GenBank/DDBJ databases">
        <authorList>
            <person name="Kallberg Y."/>
            <person name="Tangrot J."/>
            <person name="Rosling A."/>
        </authorList>
    </citation>
    <scope>NUCLEOTIDE SEQUENCE</scope>
    <source>
        <strain evidence="2">FL966</strain>
    </source>
</reference>